<gene>
    <name evidence="12" type="ORF">POBO1169_LOCUS6697</name>
</gene>
<proteinExistence type="inferred from homology"/>
<evidence type="ECO:0000256" key="9">
    <source>
        <dbReference type="RuleBase" id="RU003978"/>
    </source>
</evidence>
<dbReference type="InterPro" id="IPR036796">
    <property type="entry name" value="Ribosomal_uL11_N_sf"/>
</dbReference>
<dbReference type="EMBL" id="HBFA01012868">
    <property type="protein sequence ID" value="CAD8661125.1"/>
    <property type="molecule type" value="Transcribed_RNA"/>
</dbReference>
<evidence type="ECO:0000256" key="8">
    <source>
        <dbReference type="ARBA" id="ARBA00082752"/>
    </source>
</evidence>
<evidence type="ECO:0000256" key="1">
    <source>
        <dbReference type="ARBA" id="ARBA00010537"/>
    </source>
</evidence>
<evidence type="ECO:0000256" key="2">
    <source>
        <dbReference type="ARBA" id="ARBA00022730"/>
    </source>
</evidence>
<evidence type="ECO:0000259" key="11">
    <source>
        <dbReference type="Pfam" id="PF03946"/>
    </source>
</evidence>
<dbReference type="InterPro" id="IPR020783">
    <property type="entry name" value="Ribosomal_uL11_C"/>
</dbReference>
<organism evidence="12">
    <name type="scientific">Pyramimonas obovata</name>
    <dbReference type="NCBI Taxonomy" id="1411642"/>
    <lineage>
        <taxon>Eukaryota</taxon>
        <taxon>Viridiplantae</taxon>
        <taxon>Chlorophyta</taxon>
        <taxon>Pyramimonadophyceae</taxon>
        <taxon>Pyramimonadales</taxon>
        <taxon>Pyramimonadaceae</taxon>
        <taxon>Pyramimonas</taxon>
        <taxon>Pyramimonas incertae sedis</taxon>
    </lineage>
</organism>
<dbReference type="SUPFAM" id="SSF46906">
    <property type="entry name" value="Ribosomal protein L11, C-terminal domain"/>
    <property type="match status" value="1"/>
</dbReference>
<dbReference type="GO" id="GO:0070180">
    <property type="term" value="F:large ribosomal subunit rRNA binding"/>
    <property type="evidence" value="ECO:0007669"/>
    <property type="project" value="TreeGrafter"/>
</dbReference>
<dbReference type="CDD" id="cd00349">
    <property type="entry name" value="Ribosomal_L11"/>
    <property type="match status" value="1"/>
</dbReference>
<sequence length="213" mass="22115">MAATMNTVSLRATRMAPAASSSTSARPACPARATKLSSSFTTSERSVFMGSSQGLRAASKGVSMRPQRQVTTCAAKVVGYIKLAINAGKANPAPPIGPALGSKGVNIMAFCKEYNAKTADKAGQVIPVEITVYEDKSFTFVLKTPPASELLKKAAGVEKGCAKGQGEVVGSITEDQLREIATIKMPDLNCNDVEAAMKVIGGTARNMGITVQA</sequence>
<dbReference type="Gene3D" id="3.30.1550.10">
    <property type="entry name" value="Ribosomal protein L11/L12, N-terminal domain"/>
    <property type="match status" value="1"/>
</dbReference>
<dbReference type="HAMAP" id="MF_00736">
    <property type="entry name" value="Ribosomal_uL11"/>
    <property type="match status" value="1"/>
</dbReference>
<dbReference type="Pfam" id="PF00298">
    <property type="entry name" value="Ribosomal_L11"/>
    <property type="match status" value="1"/>
</dbReference>
<evidence type="ECO:0000313" key="12">
    <source>
        <dbReference type="EMBL" id="CAD8661125.1"/>
    </source>
</evidence>
<dbReference type="SUPFAM" id="SSF54747">
    <property type="entry name" value="Ribosomal L11/L12e N-terminal domain"/>
    <property type="match status" value="1"/>
</dbReference>
<evidence type="ECO:0000259" key="10">
    <source>
        <dbReference type="Pfam" id="PF00298"/>
    </source>
</evidence>
<dbReference type="FunFam" id="1.10.10.250:FF:000001">
    <property type="entry name" value="50S ribosomal protein L11"/>
    <property type="match status" value="1"/>
</dbReference>
<dbReference type="FunFam" id="3.30.1550.10:FF:000001">
    <property type="entry name" value="50S ribosomal protein L11"/>
    <property type="match status" value="1"/>
</dbReference>
<dbReference type="Gene3D" id="1.10.10.250">
    <property type="entry name" value="Ribosomal protein L11, C-terminal domain"/>
    <property type="match status" value="1"/>
</dbReference>
<keyword evidence="4 9" id="KW-0689">Ribosomal protein</keyword>
<dbReference type="NCBIfam" id="TIGR01632">
    <property type="entry name" value="L11_bact"/>
    <property type="match status" value="1"/>
</dbReference>
<protein>
    <recommendedName>
        <fullName evidence="7">Large ribosomal subunit protein uL11c</fullName>
    </recommendedName>
    <alternativeName>
        <fullName evidence="6">50S ribosomal protein L11, chloroplastic</fullName>
    </alternativeName>
    <alternativeName>
        <fullName evidence="8">CL11</fullName>
    </alternativeName>
</protein>
<keyword evidence="5 9" id="KW-0687">Ribonucleoprotein</keyword>
<dbReference type="InterPro" id="IPR006519">
    <property type="entry name" value="Ribosomal_uL11_bac-typ"/>
</dbReference>
<evidence type="ECO:0000256" key="6">
    <source>
        <dbReference type="ARBA" id="ARBA00035540"/>
    </source>
</evidence>
<dbReference type="Pfam" id="PF03946">
    <property type="entry name" value="Ribosomal_L11_N"/>
    <property type="match status" value="1"/>
</dbReference>
<dbReference type="PANTHER" id="PTHR11661:SF1">
    <property type="entry name" value="LARGE RIBOSOMAL SUBUNIT PROTEIN UL11M"/>
    <property type="match status" value="1"/>
</dbReference>
<dbReference type="GO" id="GO:0022625">
    <property type="term" value="C:cytosolic large ribosomal subunit"/>
    <property type="evidence" value="ECO:0007669"/>
    <property type="project" value="TreeGrafter"/>
</dbReference>
<dbReference type="SMART" id="SM00649">
    <property type="entry name" value="RL11"/>
    <property type="match status" value="1"/>
</dbReference>
<reference evidence="12" key="1">
    <citation type="submission" date="2021-01" db="EMBL/GenBank/DDBJ databases">
        <authorList>
            <person name="Corre E."/>
            <person name="Pelletier E."/>
            <person name="Niang G."/>
            <person name="Scheremetjew M."/>
            <person name="Finn R."/>
            <person name="Kale V."/>
            <person name="Holt S."/>
            <person name="Cochrane G."/>
            <person name="Meng A."/>
            <person name="Brown T."/>
            <person name="Cohen L."/>
        </authorList>
    </citation>
    <scope>NUCLEOTIDE SEQUENCE</scope>
    <source>
        <strain evidence="12">CCMP722</strain>
    </source>
</reference>
<comment type="similarity">
    <text evidence="1 9">Belongs to the universal ribosomal protein uL11 family.</text>
</comment>
<evidence type="ECO:0000256" key="7">
    <source>
        <dbReference type="ARBA" id="ARBA00068991"/>
    </source>
</evidence>
<dbReference type="InterPro" id="IPR020784">
    <property type="entry name" value="Ribosomal_uL11_N"/>
</dbReference>
<dbReference type="GO" id="GO:0006412">
    <property type="term" value="P:translation"/>
    <property type="evidence" value="ECO:0007669"/>
    <property type="project" value="InterPro"/>
</dbReference>
<dbReference type="PANTHER" id="PTHR11661">
    <property type="entry name" value="60S RIBOSOMAL PROTEIN L12"/>
    <property type="match status" value="1"/>
</dbReference>
<evidence type="ECO:0000256" key="5">
    <source>
        <dbReference type="ARBA" id="ARBA00023274"/>
    </source>
</evidence>
<dbReference type="InterPro" id="IPR000911">
    <property type="entry name" value="Ribosomal_uL11"/>
</dbReference>
<feature type="domain" description="Large ribosomal subunit protein uL11 C-terminal" evidence="10">
    <location>
        <begin position="143"/>
        <end position="211"/>
    </location>
</feature>
<evidence type="ECO:0000256" key="4">
    <source>
        <dbReference type="ARBA" id="ARBA00022980"/>
    </source>
</evidence>
<dbReference type="InterPro" id="IPR036769">
    <property type="entry name" value="Ribosomal_uL11_C_sf"/>
</dbReference>
<name>A0A7S0R0N1_9CHLO</name>
<dbReference type="GO" id="GO:0003735">
    <property type="term" value="F:structural constituent of ribosome"/>
    <property type="evidence" value="ECO:0007669"/>
    <property type="project" value="InterPro"/>
</dbReference>
<evidence type="ECO:0000256" key="3">
    <source>
        <dbReference type="ARBA" id="ARBA00022884"/>
    </source>
</evidence>
<feature type="domain" description="Large ribosomal subunit protein uL11 N-terminal" evidence="11">
    <location>
        <begin position="81"/>
        <end position="138"/>
    </location>
</feature>
<keyword evidence="3" id="KW-0694">RNA-binding</keyword>
<dbReference type="AlphaFoldDB" id="A0A7S0R0N1"/>
<keyword evidence="2" id="KW-0699">rRNA-binding</keyword>
<accession>A0A7S0R0N1</accession>